<name>A0A1I0JH65_9BACI</name>
<feature type="region of interest" description="Disordered" evidence="1">
    <location>
        <begin position="176"/>
        <end position="286"/>
    </location>
</feature>
<dbReference type="STRING" id="237682.SAMN05421676_12023"/>
<feature type="compositionally biased region" description="Acidic residues" evidence="1">
    <location>
        <begin position="218"/>
        <end position="238"/>
    </location>
</feature>
<feature type="compositionally biased region" description="Acidic residues" evidence="1">
    <location>
        <begin position="246"/>
        <end position="266"/>
    </location>
</feature>
<feature type="compositionally biased region" description="Basic and acidic residues" evidence="1">
    <location>
        <begin position="205"/>
        <end position="214"/>
    </location>
</feature>
<sequence>MNKTRLQTLKKKRKWLLMTKLVSIFYLLAISFIYLTSGSATEAHYNFVTSDSFEFQAGTWWDGSHLVFLEDEEEENVVKGCEAVKVKIPVQNDSEYGMMGSTEYEVHQTNHKNDAQIVTSGTIPALDAKEKEVITFTADKPGNYQVKVYQREGYEDNYETRTETWSKTIKVVCEEDDELKPDESTPEEKGQPGSADENQTDTEEKESTDSDRSSNEQASDDTEEVSQEEEQSQDTDMSEENKATEDETEGPSETEDDESENVEETETQSSEEQNPDEDEDSRDSTK</sequence>
<dbReference type="AlphaFoldDB" id="A0A1I0JH65"/>
<evidence type="ECO:0000313" key="2">
    <source>
        <dbReference type="EMBL" id="SEU09554.1"/>
    </source>
</evidence>
<reference evidence="3" key="1">
    <citation type="submission" date="2016-10" db="EMBL/GenBank/DDBJ databases">
        <authorList>
            <person name="Varghese N."/>
            <person name="Submissions S."/>
        </authorList>
    </citation>
    <scope>NUCLEOTIDE SEQUENCE [LARGE SCALE GENOMIC DNA]</scope>
    <source>
        <strain evidence="3">CGMCC 1.3566</strain>
    </source>
</reference>
<dbReference type="NCBIfam" id="TIGR04087">
    <property type="entry name" value="YqxM_for_SipW"/>
    <property type="match status" value="1"/>
</dbReference>
<feature type="compositionally biased region" description="Acidic residues" evidence="1">
    <location>
        <begin position="273"/>
        <end position="286"/>
    </location>
</feature>
<keyword evidence="3" id="KW-1185">Reference proteome</keyword>
<accession>A0A1I0JH65</accession>
<evidence type="ECO:0000256" key="1">
    <source>
        <dbReference type="SAM" id="MobiDB-lite"/>
    </source>
</evidence>
<dbReference type="Proteomes" id="UP000199095">
    <property type="component" value="Unassembled WGS sequence"/>
</dbReference>
<evidence type="ECO:0000313" key="3">
    <source>
        <dbReference type="Proteomes" id="UP000199095"/>
    </source>
</evidence>
<organism evidence="2 3">
    <name type="scientific">Salinibacillus kushneri</name>
    <dbReference type="NCBI Taxonomy" id="237682"/>
    <lineage>
        <taxon>Bacteria</taxon>
        <taxon>Bacillati</taxon>
        <taxon>Bacillota</taxon>
        <taxon>Bacilli</taxon>
        <taxon>Bacillales</taxon>
        <taxon>Bacillaceae</taxon>
        <taxon>Salinibacillus</taxon>
    </lineage>
</organism>
<proteinExistence type="predicted"/>
<dbReference type="EMBL" id="FOHJ01000020">
    <property type="protein sequence ID" value="SEU09554.1"/>
    <property type="molecule type" value="Genomic_DNA"/>
</dbReference>
<dbReference type="GO" id="GO:0097311">
    <property type="term" value="C:bacterial biofilm matrix"/>
    <property type="evidence" value="ECO:0007669"/>
    <property type="project" value="InterPro"/>
</dbReference>
<feature type="compositionally biased region" description="Basic and acidic residues" evidence="1">
    <location>
        <begin position="181"/>
        <end position="190"/>
    </location>
</feature>
<gene>
    <name evidence="2" type="ORF">SAMN05421676_12023</name>
</gene>
<dbReference type="InterPro" id="IPR023848">
    <property type="entry name" value="TasA"/>
</dbReference>
<protein>
    <submittedName>
        <fullName evidence="2">YqxM protein</fullName>
    </submittedName>
</protein>
<dbReference type="RefSeq" id="WP_177167375.1">
    <property type="nucleotide sequence ID" value="NZ_FOHJ01000020.1"/>
</dbReference>